<sequence>MKVWWAMDSRILELLHQVELEYGSVAKCPDDDQRLLEARSILLAKEKPDDTTEKVKALIIKGYSLNEVCKKLKLGIAKLNKIKEQNQLLTRPQFRYVATKGKYRIHGANMASIARALGYKTRLSAIKSNGWLLWAERRRWEQIDDGEYYIDPDEENIYVKRGIDSYRKHRIYNLME</sequence>
<evidence type="ECO:0000313" key="1">
    <source>
        <dbReference type="EMBL" id="KRN10139.1"/>
    </source>
</evidence>
<comment type="caution">
    <text evidence="1">The sequence shown here is derived from an EMBL/GenBank/DDBJ whole genome shotgun (WGS) entry which is preliminary data.</text>
</comment>
<protein>
    <submittedName>
        <fullName evidence="1">Uncharacterized protein</fullName>
    </submittedName>
</protein>
<gene>
    <name evidence="1" type="ORF">FC38_GL001203</name>
</gene>
<organism evidence="1 2">
    <name type="scientific">Lactobacillus gigeriorum DSM 23908 = CRBIP 24.85</name>
    <dbReference type="NCBI Taxonomy" id="1423751"/>
    <lineage>
        <taxon>Bacteria</taxon>
        <taxon>Bacillati</taxon>
        <taxon>Bacillota</taxon>
        <taxon>Bacilli</taxon>
        <taxon>Lactobacillales</taxon>
        <taxon>Lactobacillaceae</taxon>
        <taxon>Lactobacillus</taxon>
    </lineage>
</organism>
<proteinExistence type="predicted"/>
<evidence type="ECO:0000313" key="2">
    <source>
        <dbReference type="Proteomes" id="UP000051521"/>
    </source>
</evidence>
<dbReference type="EMBL" id="AYZO01000034">
    <property type="protein sequence ID" value="KRN10139.1"/>
    <property type="molecule type" value="Genomic_DNA"/>
</dbReference>
<dbReference type="Proteomes" id="UP000051521">
    <property type="component" value="Unassembled WGS sequence"/>
</dbReference>
<name>A0ABR5PTV0_9LACO</name>
<keyword evidence="2" id="KW-1185">Reference proteome</keyword>
<reference evidence="1 2" key="1">
    <citation type="journal article" date="2015" name="Genome Announc.">
        <title>Expanding the biotechnology potential of lactobacilli through comparative genomics of 213 strains and associated genera.</title>
        <authorList>
            <person name="Sun Z."/>
            <person name="Harris H.M."/>
            <person name="McCann A."/>
            <person name="Guo C."/>
            <person name="Argimon S."/>
            <person name="Zhang W."/>
            <person name="Yang X."/>
            <person name="Jeffery I.B."/>
            <person name="Cooney J.C."/>
            <person name="Kagawa T.F."/>
            <person name="Liu W."/>
            <person name="Song Y."/>
            <person name="Salvetti E."/>
            <person name="Wrobel A."/>
            <person name="Rasinkangas P."/>
            <person name="Parkhill J."/>
            <person name="Rea M.C."/>
            <person name="O'Sullivan O."/>
            <person name="Ritari J."/>
            <person name="Douillard F.P."/>
            <person name="Paul Ross R."/>
            <person name="Yang R."/>
            <person name="Briner A.E."/>
            <person name="Felis G.E."/>
            <person name="de Vos W.M."/>
            <person name="Barrangou R."/>
            <person name="Klaenhammer T.R."/>
            <person name="Caufield P.W."/>
            <person name="Cui Y."/>
            <person name="Zhang H."/>
            <person name="O'Toole P.W."/>
        </authorList>
    </citation>
    <scope>NUCLEOTIDE SEQUENCE [LARGE SCALE GENOMIC DNA]</scope>
    <source>
        <strain evidence="1 2">DSM 23908</strain>
    </source>
</reference>
<accession>A0ABR5PTV0</accession>